<keyword evidence="3 7" id="KW-0540">Nuclease</keyword>
<dbReference type="InterPro" id="IPR000100">
    <property type="entry name" value="RNase_P"/>
</dbReference>
<dbReference type="EC" id="3.1.26.5" evidence="7 8"/>
<dbReference type="AlphaFoldDB" id="A0A7V3VTQ9"/>
<dbReference type="GO" id="GO:0001682">
    <property type="term" value="P:tRNA 5'-leader removal"/>
    <property type="evidence" value="ECO:0007669"/>
    <property type="project" value="UniProtKB-UniRule"/>
</dbReference>
<dbReference type="PROSITE" id="PS00648">
    <property type="entry name" value="RIBONUCLEASE_P"/>
    <property type="match status" value="1"/>
</dbReference>
<comment type="caution">
    <text evidence="9">The sequence shown here is derived from an EMBL/GenBank/DDBJ whole genome shotgun (WGS) entry which is preliminary data.</text>
</comment>
<dbReference type="HAMAP" id="MF_00227">
    <property type="entry name" value="RNase_P"/>
    <property type="match status" value="1"/>
</dbReference>
<dbReference type="Pfam" id="PF00825">
    <property type="entry name" value="Ribonuclease_P"/>
    <property type="match status" value="1"/>
</dbReference>
<protein>
    <recommendedName>
        <fullName evidence="7 8">Ribonuclease P protein component</fullName>
        <shortName evidence="7">RNase P protein</shortName>
        <shortName evidence="7">RNaseP protein</shortName>
        <ecNumber evidence="7 8">3.1.26.5</ecNumber>
    </recommendedName>
    <alternativeName>
        <fullName evidence="7">Protein C5</fullName>
    </alternativeName>
</protein>
<dbReference type="PANTHER" id="PTHR33992:SF1">
    <property type="entry name" value="RIBONUCLEASE P PROTEIN COMPONENT"/>
    <property type="match status" value="1"/>
</dbReference>
<comment type="similarity">
    <text evidence="7">Belongs to the RnpA family.</text>
</comment>
<proteinExistence type="inferred from homology"/>
<name>A0A7V3VTQ9_UNCW3</name>
<comment type="subunit">
    <text evidence="7">Consists of a catalytic RNA component (M1 or rnpB) and a protein subunit.</text>
</comment>
<dbReference type="InterPro" id="IPR020568">
    <property type="entry name" value="Ribosomal_Su5_D2-typ_SF"/>
</dbReference>
<reference evidence="9" key="1">
    <citation type="journal article" date="2020" name="mSystems">
        <title>Genome- and Community-Level Interaction Insights into Carbon Utilization and Element Cycling Functions of Hydrothermarchaeota in Hydrothermal Sediment.</title>
        <authorList>
            <person name="Zhou Z."/>
            <person name="Liu Y."/>
            <person name="Xu W."/>
            <person name="Pan J."/>
            <person name="Luo Z.H."/>
            <person name="Li M."/>
        </authorList>
    </citation>
    <scope>NUCLEOTIDE SEQUENCE [LARGE SCALE GENOMIC DNA]</scope>
    <source>
        <strain evidence="9">SpSt-961</strain>
    </source>
</reference>
<accession>A0A7V3VTQ9</accession>
<evidence type="ECO:0000313" key="9">
    <source>
        <dbReference type="EMBL" id="HGE77772.1"/>
    </source>
</evidence>
<dbReference type="SUPFAM" id="SSF54211">
    <property type="entry name" value="Ribosomal protein S5 domain 2-like"/>
    <property type="match status" value="1"/>
</dbReference>
<keyword evidence="6 7" id="KW-0694">RNA-binding</keyword>
<dbReference type="EMBL" id="DTOZ01000053">
    <property type="protein sequence ID" value="HGE77772.1"/>
    <property type="molecule type" value="Genomic_DNA"/>
</dbReference>
<evidence type="ECO:0000256" key="2">
    <source>
        <dbReference type="ARBA" id="ARBA00022694"/>
    </source>
</evidence>
<evidence type="ECO:0000256" key="8">
    <source>
        <dbReference type="NCBIfam" id="TIGR00188"/>
    </source>
</evidence>
<keyword evidence="4 7" id="KW-0255">Endonuclease</keyword>
<keyword evidence="2 7" id="KW-0819">tRNA processing</keyword>
<sequence>MSRSQGKFKINKKDIIRNKNEIKDLFLNGNRFIYSNLTIIYKPDGEPGVGFFASKKLKGAVKRNRVKRILREAYRMNKEVFMGFKVIFYAQSLLDAEEVLKAFQAFKKGVRNGK</sequence>
<dbReference type="InterPro" id="IPR014721">
    <property type="entry name" value="Ribsml_uS5_D2-typ_fold_subgr"/>
</dbReference>
<comment type="catalytic activity">
    <reaction evidence="7">
        <text>Endonucleolytic cleavage of RNA, removing 5'-extranucleotides from tRNA precursor.</text>
        <dbReference type="EC" id="3.1.26.5"/>
    </reaction>
</comment>
<evidence type="ECO:0000256" key="3">
    <source>
        <dbReference type="ARBA" id="ARBA00022722"/>
    </source>
</evidence>
<dbReference type="PANTHER" id="PTHR33992">
    <property type="entry name" value="RIBONUCLEASE P PROTEIN COMPONENT"/>
    <property type="match status" value="1"/>
</dbReference>
<dbReference type="NCBIfam" id="TIGR00188">
    <property type="entry name" value="rnpA"/>
    <property type="match status" value="1"/>
</dbReference>
<dbReference type="GO" id="GO:0004526">
    <property type="term" value="F:ribonuclease P activity"/>
    <property type="evidence" value="ECO:0007669"/>
    <property type="project" value="UniProtKB-UniRule"/>
</dbReference>
<dbReference type="Gene3D" id="3.30.230.10">
    <property type="match status" value="1"/>
</dbReference>
<organism evidence="9">
    <name type="scientific">candidate division WOR-3 bacterium</name>
    <dbReference type="NCBI Taxonomy" id="2052148"/>
    <lineage>
        <taxon>Bacteria</taxon>
        <taxon>Bacteria division WOR-3</taxon>
    </lineage>
</organism>
<keyword evidence="5 7" id="KW-0378">Hydrolase</keyword>
<dbReference type="GO" id="GO:0030677">
    <property type="term" value="C:ribonuclease P complex"/>
    <property type="evidence" value="ECO:0007669"/>
    <property type="project" value="TreeGrafter"/>
</dbReference>
<dbReference type="InterPro" id="IPR020539">
    <property type="entry name" value="RNase_P_CS"/>
</dbReference>
<evidence type="ECO:0000256" key="5">
    <source>
        <dbReference type="ARBA" id="ARBA00022801"/>
    </source>
</evidence>
<evidence type="ECO:0000256" key="7">
    <source>
        <dbReference type="HAMAP-Rule" id="MF_00227"/>
    </source>
</evidence>
<evidence type="ECO:0000256" key="6">
    <source>
        <dbReference type="ARBA" id="ARBA00022884"/>
    </source>
</evidence>
<comment type="function">
    <text evidence="1 7">RNaseP catalyzes the removal of the 5'-leader sequence from pre-tRNA to produce the mature 5'-terminus. It can also cleave other RNA substrates such as 4.5S RNA. The protein component plays an auxiliary but essential role in vivo by binding to the 5'-leader sequence and broadening the substrate specificity of the ribozyme.</text>
</comment>
<dbReference type="GO" id="GO:0000049">
    <property type="term" value="F:tRNA binding"/>
    <property type="evidence" value="ECO:0007669"/>
    <property type="project" value="UniProtKB-UniRule"/>
</dbReference>
<gene>
    <name evidence="7 9" type="primary">rnpA</name>
    <name evidence="9" type="ORF">ENX68_02070</name>
</gene>
<evidence type="ECO:0000256" key="1">
    <source>
        <dbReference type="ARBA" id="ARBA00002663"/>
    </source>
</evidence>
<evidence type="ECO:0000256" key="4">
    <source>
        <dbReference type="ARBA" id="ARBA00022759"/>
    </source>
</evidence>
<dbReference type="GO" id="GO:0042781">
    <property type="term" value="F:3'-tRNA processing endoribonuclease activity"/>
    <property type="evidence" value="ECO:0007669"/>
    <property type="project" value="TreeGrafter"/>
</dbReference>